<evidence type="ECO:0000256" key="1">
    <source>
        <dbReference type="ARBA" id="ARBA00011073"/>
    </source>
</evidence>
<feature type="domain" description="Peptidase S8/S53" evidence="7">
    <location>
        <begin position="166"/>
        <end position="392"/>
    </location>
</feature>
<dbReference type="Gene3D" id="3.40.50.200">
    <property type="entry name" value="Peptidase S8/S53 domain"/>
    <property type="match status" value="1"/>
</dbReference>
<evidence type="ECO:0000256" key="3">
    <source>
        <dbReference type="ARBA" id="ARBA00022801"/>
    </source>
</evidence>
<protein>
    <submittedName>
        <fullName evidence="8">Subtilase family protein</fullName>
    </submittedName>
</protein>
<name>A0A1I1Q1N6_9GAMM</name>
<dbReference type="GO" id="GO:0004252">
    <property type="term" value="F:serine-type endopeptidase activity"/>
    <property type="evidence" value="ECO:0007669"/>
    <property type="project" value="UniProtKB-UniRule"/>
</dbReference>
<dbReference type="InterPro" id="IPR000209">
    <property type="entry name" value="Peptidase_S8/S53_dom"/>
</dbReference>
<evidence type="ECO:0000313" key="8">
    <source>
        <dbReference type="EMBL" id="SFD15925.1"/>
    </source>
</evidence>
<accession>A0A1I1Q1N6</accession>
<keyword evidence="6" id="KW-0732">Signal</keyword>
<feature type="active site" description="Charge relay system" evidence="5">
    <location>
        <position position="363"/>
    </location>
</feature>
<gene>
    <name evidence="8" type="ORF">SAMN02745724_03709</name>
</gene>
<evidence type="ECO:0000256" key="2">
    <source>
        <dbReference type="ARBA" id="ARBA00022670"/>
    </source>
</evidence>
<dbReference type="AlphaFoldDB" id="A0A1I1Q1N6"/>
<feature type="active site" description="Charge relay system" evidence="5">
    <location>
        <position position="210"/>
    </location>
</feature>
<organism evidence="8 9">
    <name type="scientific">Pseudoalteromonas denitrificans DSM 6059</name>
    <dbReference type="NCBI Taxonomy" id="1123010"/>
    <lineage>
        <taxon>Bacteria</taxon>
        <taxon>Pseudomonadati</taxon>
        <taxon>Pseudomonadota</taxon>
        <taxon>Gammaproteobacteria</taxon>
        <taxon>Alteromonadales</taxon>
        <taxon>Pseudoalteromonadaceae</taxon>
        <taxon>Pseudoalteromonas</taxon>
    </lineage>
</organism>
<dbReference type="OrthoDB" id="9790784at2"/>
<dbReference type="GO" id="GO:0006508">
    <property type="term" value="P:proteolysis"/>
    <property type="evidence" value="ECO:0007669"/>
    <property type="project" value="UniProtKB-KW"/>
</dbReference>
<feature type="chain" id="PRO_5011612106" evidence="6">
    <location>
        <begin position="23"/>
        <end position="395"/>
    </location>
</feature>
<dbReference type="SUPFAM" id="SSF52743">
    <property type="entry name" value="Subtilisin-like"/>
    <property type="match status" value="1"/>
</dbReference>
<dbReference type="PRINTS" id="PR00723">
    <property type="entry name" value="SUBTILISIN"/>
</dbReference>
<evidence type="ECO:0000259" key="7">
    <source>
        <dbReference type="Pfam" id="PF00082"/>
    </source>
</evidence>
<keyword evidence="4 5" id="KW-0720">Serine protease</keyword>
<evidence type="ECO:0000313" key="9">
    <source>
        <dbReference type="Proteomes" id="UP000198862"/>
    </source>
</evidence>
<evidence type="ECO:0000256" key="4">
    <source>
        <dbReference type="ARBA" id="ARBA00022825"/>
    </source>
</evidence>
<dbReference type="PANTHER" id="PTHR43806">
    <property type="entry name" value="PEPTIDASE S8"/>
    <property type="match status" value="1"/>
</dbReference>
<feature type="active site" description="Charge relay system" evidence="5">
    <location>
        <position position="175"/>
    </location>
</feature>
<dbReference type="InterPro" id="IPR050131">
    <property type="entry name" value="Peptidase_S8_subtilisin-like"/>
</dbReference>
<dbReference type="InterPro" id="IPR036852">
    <property type="entry name" value="Peptidase_S8/S53_dom_sf"/>
</dbReference>
<dbReference type="InterPro" id="IPR015500">
    <property type="entry name" value="Peptidase_S8_subtilisin-rel"/>
</dbReference>
<dbReference type="EMBL" id="FOLO01000037">
    <property type="protein sequence ID" value="SFD15925.1"/>
    <property type="molecule type" value="Genomic_DNA"/>
</dbReference>
<keyword evidence="3 5" id="KW-0378">Hydrolase</keyword>
<dbReference type="STRING" id="1123010.SAMN02745724_03709"/>
<dbReference type="PANTHER" id="PTHR43806:SF11">
    <property type="entry name" value="CEREVISIN-RELATED"/>
    <property type="match status" value="1"/>
</dbReference>
<dbReference type="RefSeq" id="WP_091988046.1">
    <property type="nucleotide sequence ID" value="NZ_FOLO01000037.1"/>
</dbReference>
<dbReference type="Pfam" id="PF00082">
    <property type="entry name" value="Peptidase_S8"/>
    <property type="match status" value="1"/>
</dbReference>
<evidence type="ECO:0000256" key="5">
    <source>
        <dbReference type="PROSITE-ProRule" id="PRU01240"/>
    </source>
</evidence>
<dbReference type="PROSITE" id="PS51892">
    <property type="entry name" value="SUBTILASE"/>
    <property type="match status" value="1"/>
</dbReference>
<feature type="signal peptide" evidence="6">
    <location>
        <begin position="1"/>
        <end position="22"/>
    </location>
</feature>
<reference evidence="8 9" key="1">
    <citation type="submission" date="2016-10" db="EMBL/GenBank/DDBJ databases">
        <authorList>
            <person name="de Groot N.N."/>
        </authorList>
    </citation>
    <scope>NUCLEOTIDE SEQUENCE [LARGE SCALE GENOMIC DNA]</scope>
    <source>
        <strain evidence="8 9">DSM 6059</strain>
    </source>
</reference>
<keyword evidence="2 5" id="KW-0645">Protease</keyword>
<evidence type="ECO:0000256" key="6">
    <source>
        <dbReference type="SAM" id="SignalP"/>
    </source>
</evidence>
<dbReference type="Proteomes" id="UP000198862">
    <property type="component" value="Unassembled WGS sequence"/>
</dbReference>
<proteinExistence type="inferred from homology"/>
<comment type="similarity">
    <text evidence="1 5">Belongs to the peptidase S8 family.</text>
</comment>
<keyword evidence="9" id="KW-1185">Reference proteome</keyword>
<sequence>MSTKLVGAIFFICFIASTNCFAESFTFLNLNEQIKLNKIAHSTYQVDAKNLNIRISNRLIIKSKHFLTSEEITHLAPQLSRQITLFKLSTQAYYLLEFETTDSALSALTLLQVHPQISLVQPDLLQLNLTSPKSLIKENVSKFKPENLTHFITLNDIKKMKENNQGENVKVAIIDDGIDTSIPELQRVEQIFNYDFNANNKDENLQFGHHGTQVASTIFSTLQKNMGIAPRAQLISIRQLDTWTSTTLLSFYMAQAAGADIINASWNSRILLEPIKDIVNYLAINGRDAKGIPVVFSAGNSGQKIEPNRLESSLKKAIIVGAINKNNQKLPLSNYGGSVDLYAPGWAVNVIKLKPNTLFGATSRAAAITSGYIALMLSENADLTLKQISNTLGAH</sequence>